<keyword evidence="1" id="KW-0813">Transport</keyword>
<feature type="transmembrane region" description="Helical" evidence="2">
    <location>
        <begin position="162"/>
        <end position="183"/>
    </location>
</feature>
<evidence type="ECO:0000256" key="1">
    <source>
        <dbReference type="ARBA" id="ARBA00022448"/>
    </source>
</evidence>
<organism evidence="3 4">
    <name type="scientific">Daldinia eschscholtzii</name>
    <dbReference type="NCBI Taxonomy" id="292717"/>
    <lineage>
        <taxon>Eukaryota</taxon>
        <taxon>Fungi</taxon>
        <taxon>Dikarya</taxon>
        <taxon>Ascomycota</taxon>
        <taxon>Pezizomycotina</taxon>
        <taxon>Sordariomycetes</taxon>
        <taxon>Xylariomycetidae</taxon>
        <taxon>Xylariales</taxon>
        <taxon>Hypoxylaceae</taxon>
        <taxon>Daldinia</taxon>
    </lineage>
</organism>
<evidence type="ECO:0000313" key="3">
    <source>
        <dbReference type="EMBL" id="KAK6951429.1"/>
    </source>
</evidence>
<dbReference type="GO" id="GO:0000329">
    <property type="term" value="C:fungal-type vacuole membrane"/>
    <property type="evidence" value="ECO:0007669"/>
    <property type="project" value="TreeGrafter"/>
</dbReference>
<dbReference type="EMBL" id="JBANMG010000007">
    <property type="protein sequence ID" value="KAK6951429.1"/>
    <property type="molecule type" value="Genomic_DNA"/>
</dbReference>
<feature type="transmembrane region" description="Helical" evidence="2">
    <location>
        <begin position="130"/>
        <end position="150"/>
    </location>
</feature>
<dbReference type="GO" id="GO:0005886">
    <property type="term" value="C:plasma membrane"/>
    <property type="evidence" value="ECO:0007669"/>
    <property type="project" value="TreeGrafter"/>
</dbReference>
<accession>A0AAX6MFM4</accession>
<dbReference type="GO" id="GO:0022857">
    <property type="term" value="F:transmembrane transporter activity"/>
    <property type="evidence" value="ECO:0007669"/>
    <property type="project" value="InterPro"/>
</dbReference>
<dbReference type="Proteomes" id="UP001369815">
    <property type="component" value="Unassembled WGS sequence"/>
</dbReference>
<dbReference type="InterPro" id="IPR026030">
    <property type="entry name" value="Pur-cyt_permease_Fcy2/21/22"/>
</dbReference>
<protein>
    <submittedName>
        <fullName evidence="3">Uncharacterized protein</fullName>
    </submittedName>
</protein>
<comment type="caution">
    <text evidence="3">The sequence shown here is derived from an EMBL/GenBank/DDBJ whole genome shotgun (WGS) entry which is preliminary data.</text>
</comment>
<name>A0AAX6MFM4_9PEZI</name>
<feature type="transmembrane region" description="Helical" evidence="2">
    <location>
        <begin position="203"/>
        <end position="226"/>
    </location>
</feature>
<keyword evidence="2" id="KW-0812">Transmembrane</keyword>
<dbReference type="PANTHER" id="PTHR31806:SF7">
    <property type="entry name" value="TRANSPORTER, PUTATIVE (AFU_ORTHOLOGUE AFUA_2G04690)-RELATED"/>
    <property type="match status" value="1"/>
</dbReference>
<dbReference type="PANTHER" id="PTHR31806">
    <property type="entry name" value="PURINE-CYTOSINE PERMEASE FCY2-RELATED"/>
    <property type="match status" value="1"/>
</dbReference>
<feature type="transmembrane region" description="Helical" evidence="2">
    <location>
        <begin position="97"/>
        <end position="118"/>
    </location>
</feature>
<proteinExistence type="predicted"/>
<keyword evidence="2" id="KW-1133">Transmembrane helix</keyword>
<reference evidence="3 4" key="1">
    <citation type="journal article" date="2024" name="Front Chem Biol">
        <title>Unveiling the potential of Daldinia eschscholtzii MFLUCC 19-0629 through bioactivity and bioinformatics studies for enhanced sustainable agriculture production.</title>
        <authorList>
            <person name="Brooks S."/>
            <person name="Weaver J.A."/>
            <person name="Klomchit A."/>
            <person name="Alharthi S.A."/>
            <person name="Onlamun T."/>
            <person name="Nurani R."/>
            <person name="Vong T.K."/>
            <person name="Alberti F."/>
            <person name="Greco C."/>
        </authorList>
    </citation>
    <scope>NUCLEOTIDE SEQUENCE [LARGE SCALE GENOMIC DNA]</scope>
    <source>
        <strain evidence="3">MFLUCC 19-0629</strain>
    </source>
</reference>
<evidence type="ECO:0000256" key="2">
    <source>
        <dbReference type="SAM" id="Phobius"/>
    </source>
</evidence>
<sequence>MDRITDEEKNVPQIVGIDIDTSSEETHIRPNKTGFLAKLRSYEDALDRKLGVESHSIEPGAVAASALHNNQQWNEQYEIGVGFLLQTMIHPHGLAKAILFLLMFASVGLNCGSMYSAGLSIQQASRSLAAVPRFVWEIICFAAVIALGLAGSDRLLVFLQNFLSLLGYYATAVFVCLFTEHYLFRRGSFENYNLDNWNNRSMLPAGCAGGLAFAFGIVGGNVLSLLNSMATY</sequence>
<dbReference type="Gene3D" id="1.10.4160.10">
    <property type="entry name" value="Hydantoin permease"/>
    <property type="match status" value="1"/>
</dbReference>
<keyword evidence="4" id="KW-1185">Reference proteome</keyword>
<keyword evidence="2" id="KW-0472">Membrane</keyword>
<gene>
    <name evidence="3" type="ORF">Daesc_007964</name>
</gene>
<dbReference type="AlphaFoldDB" id="A0AAX6MFM4"/>
<evidence type="ECO:0000313" key="4">
    <source>
        <dbReference type="Proteomes" id="UP001369815"/>
    </source>
</evidence>